<dbReference type="InterPro" id="IPR034907">
    <property type="entry name" value="NDK-like_dom"/>
</dbReference>
<evidence type="ECO:0000256" key="9">
    <source>
        <dbReference type="ARBA" id="ARBA00022741"/>
    </source>
</evidence>
<dbReference type="PROSITE" id="PS51374">
    <property type="entry name" value="NDPK_LIKE"/>
    <property type="match status" value="1"/>
</dbReference>
<keyword evidence="5 14" id="KW-0963">Cytoplasm</keyword>
<dbReference type="Proteomes" id="UP000403266">
    <property type="component" value="Unassembled WGS sequence"/>
</dbReference>
<comment type="similarity">
    <text evidence="2 14 15 16">Belongs to the NDK family.</text>
</comment>
<keyword evidence="19" id="KW-1185">Reference proteome</keyword>
<feature type="binding site" evidence="14 15">
    <location>
        <position position="87"/>
    </location>
    <ligand>
        <name>ATP</name>
        <dbReference type="ChEBI" id="CHEBI:30616"/>
    </ligand>
</feature>
<dbReference type="HAMAP" id="MF_00451">
    <property type="entry name" value="NDP_kinase"/>
    <property type="match status" value="1"/>
</dbReference>
<dbReference type="CDD" id="cd04413">
    <property type="entry name" value="NDPk_I"/>
    <property type="match status" value="1"/>
</dbReference>
<feature type="binding site" evidence="14 15">
    <location>
        <position position="93"/>
    </location>
    <ligand>
        <name>ATP</name>
        <dbReference type="ChEBI" id="CHEBI:30616"/>
    </ligand>
</feature>
<sequence length="140" mass="15430">MAIERTFSIIKPDATERNLTGAVNAVIENAGLRIVAQKRILMSRREAETFYAVHKERPFFGELVDFMISAPVVVQVLEGENAVLRYREIMGATNPESAAEGTIRKLYAKSIGENSVHGSDSQDNAKIEIAQFFSGNEIVG</sequence>
<dbReference type="FunFam" id="3.30.70.141:FF:000001">
    <property type="entry name" value="Nucleoside diphosphate kinase"/>
    <property type="match status" value="1"/>
</dbReference>
<dbReference type="OrthoDB" id="9801161at2"/>
<comment type="catalytic activity">
    <reaction evidence="14">
        <text>a ribonucleoside 5'-diphosphate + ATP = a ribonucleoside 5'-triphosphate + ADP</text>
        <dbReference type="Rhea" id="RHEA:18113"/>
        <dbReference type="ChEBI" id="CHEBI:30616"/>
        <dbReference type="ChEBI" id="CHEBI:57930"/>
        <dbReference type="ChEBI" id="CHEBI:61557"/>
        <dbReference type="ChEBI" id="CHEBI:456216"/>
        <dbReference type="EC" id="2.7.4.6"/>
    </reaction>
</comment>
<dbReference type="NCBIfam" id="NF001908">
    <property type="entry name" value="PRK00668.1"/>
    <property type="match status" value="1"/>
</dbReference>
<evidence type="ECO:0000256" key="2">
    <source>
        <dbReference type="ARBA" id="ARBA00008142"/>
    </source>
</evidence>
<keyword evidence="12 14" id="KW-0460">Magnesium</keyword>
<reference evidence="18 19" key="1">
    <citation type="journal article" date="2019" name="Syst. Appl. Microbiol.">
        <title>Microvirga tunisiensis sp. nov., a root nodule symbiotic bacterium isolated from Lupinus micranthus and L. luteus grown in Northern Tunisia.</title>
        <authorList>
            <person name="Msaddak A."/>
            <person name="Rejili M."/>
            <person name="Duran D."/>
            <person name="Mars M."/>
            <person name="Palacios J.M."/>
            <person name="Ruiz-Argueso T."/>
            <person name="Rey L."/>
            <person name="Imperial J."/>
        </authorList>
    </citation>
    <scope>NUCLEOTIDE SEQUENCE [LARGE SCALE GENOMIC DNA]</scope>
    <source>
        <strain evidence="18 19">Lmie10</strain>
    </source>
</reference>
<dbReference type="Pfam" id="PF00334">
    <property type="entry name" value="NDK"/>
    <property type="match status" value="1"/>
</dbReference>
<accession>A0A5N7MDL8</accession>
<dbReference type="GO" id="GO:0006183">
    <property type="term" value="P:GTP biosynthetic process"/>
    <property type="evidence" value="ECO:0007669"/>
    <property type="project" value="UniProtKB-UniRule"/>
</dbReference>
<dbReference type="InterPro" id="IPR036850">
    <property type="entry name" value="NDK-like_dom_sf"/>
</dbReference>
<evidence type="ECO:0000256" key="5">
    <source>
        <dbReference type="ARBA" id="ARBA00022490"/>
    </source>
</evidence>
<dbReference type="SMART" id="SM00562">
    <property type="entry name" value="NDK"/>
    <property type="match status" value="1"/>
</dbReference>
<dbReference type="PANTHER" id="PTHR46161">
    <property type="entry name" value="NUCLEOSIDE DIPHOSPHATE KINASE"/>
    <property type="match status" value="1"/>
</dbReference>
<evidence type="ECO:0000256" key="3">
    <source>
        <dbReference type="ARBA" id="ARBA00012966"/>
    </source>
</evidence>
<protein>
    <recommendedName>
        <fullName evidence="4 14">Nucleoside diphosphate kinase</fullName>
        <shortName evidence="14">NDK</shortName>
        <shortName evidence="14">NDP kinase</shortName>
        <ecNumber evidence="3 14">2.7.4.6</ecNumber>
    </recommendedName>
    <alternativeName>
        <fullName evidence="14">Nucleoside-2-P kinase</fullName>
    </alternativeName>
</protein>
<evidence type="ECO:0000256" key="13">
    <source>
        <dbReference type="ARBA" id="ARBA00023080"/>
    </source>
</evidence>
<comment type="subcellular location">
    <subcellularLocation>
        <location evidence="1 14">Cytoplasm</location>
    </subcellularLocation>
</comment>
<keyword evidence="11 14" id="KW-0067">ATP-binding</keyword>
<dbReference type="Gene3D" id="3.30.70.141">
    <property type="entry name" value="Nucleoside diphosphate kinase-like domain"/>
    <property type="match status" value="1"/>
</dbReference>
<evidence type="ECO:0000256" key="11">
    <source>
        <dbReference type="ARBA" id="ARBA00022840"/>
    </source>
</evidence>
<keyword evidence="6 14" id="KW-0597">Phosphoprotein</keyword>
<feature type="active site" description="Pros-phosphohistidine intermediate" evidence="14 15">
    <location>
        <position position="117"/>
    </location>
</feature>
<dbReference type="PANTHER" id="PTHR46161:SF3">
    <property type="entry name" value="NUCLEOSIDE DIPHOSPHATE KINASE DDB_G0292928-RELATED"/>
    <property type="match status" value="1"/>
</dbReference>
<feature type="binding site" evidence="14 15">
    <location>
        <position position="104"/>
    </location>
    <ligand>
        <name>ATP</name>
        <dbReference type="ChEBI" id="CHEBI:30616"/>
    </ligand>
</feature>
<keyword evidence="9 14" id="KW-0547">Nucleotide-binding</keyword>
<keyword evidence="10 14" id="KW-0418">Kinase</keyword>
<organism evidence="18 19">
    <name type="scientific">Microvirga tunisiensis</name>
    <dbReference type="NCBI Taxonomy" id="2108360"/>
    <lineage>
        <taxon>Bacteria</taxon>
        <taxon>Pseudomonadati</taxon>
        <taxon>Pseudomonadota</taxon>
        <taxon>Alphaproteobacteria</taxon>
        <taxon>Hyphomicrobiales</taxon>
        <taxon>Methylobacteriaceae</taxon>
        <taxon>Microvirga</taxon>
    </lineage>
</organism>
<dbReference type="GO" id="GO:0004550">
    <property type="term" value="F:nucleoside diphosphate kinase activity"/>
    <property type="evidence" value="ECO:0007669"/>
    <property type="project" value="UniProtKB-UniRule"/>
</dbReference>
<dbReference type="AlphaFoldDB" id="A0A5N7MDL8"/>
<comment type="function">
    <text evidence="14">Major role in the synthesis of nucleoside triphosphates other than ATP. The ATP gamma phosphate is transferred to the NDP beta phosphate via a ping-pong mechanism, using a phosphorylated active-site intermediate.</text>
</comment>
<dbReference type="EC" id="2.7.4.6" evidence="3 14"/>
<dbReference type="InterPro" id="IPR001564">
    <property type="entry name" value="Nucleoside_diP_kinase"/>
</dbReference>
<comment type="cofactor">
    <cofactor evidence="14">
        <name>Mg(2+)</name>
        <dbReference type="ChEBI" id="CHEBI:18420"/>
    </cofactor>
</comment>
<keyword evidence="13 14" id="KW-0546">Nucleotide metabolism</keyword>
<evidence type="ECO:0000256" key="15">
    <source>
        <dbReference type="PROSITE-ProRule" id="PRU00706"/>
    </source>
</evidence>
<comment type="catalytic activity">
    <reaction evidence="14">
        <text>a 2'-deoxyribonucleoside 5'-diphosphate + ATP = a 2'-deoxyribonucleoside 5'-triphosphate + ADP</text>
        <dbReference type="Rhea" id="RHEA:44640"/>
        <dbReference type="ChEBI" id="CHEBI:30616"/>
        <dbReference type="ChEBI" id="CHEBI:61560"/>
        <dbReference type="ChEBI" id="CHEBI:73316"/>
        <dbReference type="ChEBI" id="CHEBI:456216"/>
        <dbReference type="EC" id="2.7.4.6"/>
    </reaction>
</comment>
<evidence type="ECO:0000256" key="14">
    <source>
        <dbReference type="HAMAP-Rule" id="MF_00451"/>
    </source>
</evidence>
<gene>
    <name evidence="14" type="primary">ndk</name>
    <name evidence="18" type="ORF">FS320_02925</name>
</gene>
<evidence type="ECO:0000256" key="7">
    <source>
        <dbReference type="ARBA" id="ARBA00022679"/>
    </source>
</evidence>
<evidence type="ECO:0000256" key="4">
    <source>
        <dbReference type="ARBA" id="ARBA00017632"/>
    </source>
</evidence>
<keyword evidence="7 14" id="KW-0808">Transferase</keyword>
<evidence type="ECO:0000256" key="1">
    <source>
        <dbReference type="ARBA" id="ARBA00004496"/>
    </source>
</evidence>
<evidence type="ECO:0000256" key="10">
    <source>
        <dbReference type="ARBA" id="ARBA00022777"/>
    </source>
</evidence>
<comment type="subunit">
    <text evidence="14">Homotetramer.</text>
</comment>
<evidence type="ECO:0000256" key="8">
    <source>
        <dbReference type="ARBA" id="ARBA00022723"/>
    </source>
</evidence>
<dbReference type="GO" id="GO:0005524">
    <property type="term" value="F:ATP binding"/>
    <property type="evidence" value="ECO:0007669"/>
    <property type="project" value="UniProtKB-UniRule"/>
</dbReference>
<name>A0A5N7MDL8_9HYPH</name>
<proteinExistence type="inferred from homology"/>
<dbReference type="GO" id="GO:0005737">
    <property type="term" value="C:cytoplasm"/>
    <property type="evidence" value="ECO:0007669"/>
    <property type="project" value="UniProtKB-SubCell"/>
</dbReference>
<evidence type="ECO:0000259" key="17">
    <source>
        <dbReference type="SMART" id="SM00562"/>
    </source>
</evidence>
<dbReference type="GO" id="GO:0006228">
    <property type="term" value="P:UTP biosynthetic process"/>
    <property type="evidence" value="ECO:0007669"/>
    <property type="project" value="UniProtKB-UniRule"/>
</dbReference>
<keyword evidence="8 14" id="KW-0479">Metal-binding</keyword>
<dbReference type="GO" id="GO:0046872">
    <property type="term" value="F:metal ion binding"/>
    <property type="evidence" value="ECO:0007669"/>
    <property type="project" value="UniProtKB-KW"/>
</dbReference>
<feature type="domain" description="Nucleoside diphosphate kinase-like" evidence="17">
    <location>
        <begin position="3"/>
        <end position="140"/>
    </location>
</feature>
<feature type="binding site" evidence="14 15">
    <location>
        <position position="114"/>
    </location>
    <ligand>
        <name>ATP</name>
        <dbReference type="ChEBI" id="CHEBI:30616"/>
    </ligand>
</feature>
<evidence type="ECO:0000256" key="16">
    <source>
        <dbReference type="RuleBase" id="RU004011"/>
    </source>
</evidence>
<evidence type="ECO:0000256" key="6">
    <source>
        <dbReference type="ARBA" id="ARBA00022553"/>
    </source>
</evidence>
<dbReference type="RefSeq" id="WP_152709111.1">
    <property type="nucleotide sequence ID" value="NZ_VOSJ01000003.1"/>
</dbReference>
<dbReference type="GO" id="GO:0006241">
    <property type="term" value="P:CTP biosynthetic process"/>
    <property type="evidence" value="ECO:0007669"/>
    <property type="project" value="UniProtKB-UniRule"/>
</dbReference>
<evidence type="ECO:0000256" key="12">
    <source>
        <dbReference type="ARBA" id="ARBA00022842"/>
    </source>
</evidence>
<dbReference type="SUPFAM" id="SSF54919">
    <property type="entry name" value="Nucleoside diphosphate kinase, NDK"/>
    <property type="match status" value="1"/>
</dbReference>
<feature type="binding site" evidence="14 15">
    <location>
        <position position="59"/>
    </location>
    <ligand>
        <name>ATP</name>
        <dbReference type="ChEBI" id="CHEBI:30616"/>
    </ligand>
</feature>
<evidence type="ECO:0000313" key="19">
    <source>
        <dbReference type="Proteomes" id="UP000403266"/>
    </source>
</evidence>
<comment type="caution">
    <text evidence="18">The sequence shown here is derived from an EMBL/GenBank/DDBJ whole genome shotgun (WGS) entry which is preliminary data.</text>
</comment>
<feature type="binding site" evidence="14 15">
    <location>
        <position position="11"/>
    </location>
    <ligand>
        <name>ATP</name>
        <dbReference type="ChEBI" id="CHEBI:30616"/>
    </ligand>
</feature>
<dbReference type="EMBL" id="VOSK01000004">
    <property type="protein sequence ID" value="MPR24204.1"/>
    <property type="molecule type" value="Genomic_DNA"/>
</dbReference>
<evidence type="ECO:0000313" key="18">
    <source>
        <dbReference type="EMBL" id="MPR24204.1"/>
    </source>
</evidence>
<dbReference type="PRINTS" id="PR01243">
    <property type="entry name" value="NUCDPKINASE"/>
</dbReference>